<keyword evidence="3" id="KW-1185">Reference proteome</keyword>
<dbReference type="AlphaFoldDB" id="A0A9N9FAR6"/>
<comment type="caution">
    <text evidence="2">The sequence shown here is derived from an EMBL/GenBank/DDBJ whole genome shotgun (WGS) entry which is preliminary data.</text>
</comment>
<sequence length="197" mass="22131">MLMKNITPLKNFEEGCFFLLKYNDFVKYINIKSIINFILGLYAGWFGPIGIGAVFYAALAKQDGSENVQKLVTPEDQVIKIVDQLTIKSETSKSESSNFDETITVKETADNKVDVNLDETITVKETADNKVDVNLDETITIKETTDNEVDDTYDIKDTGENNSAKAGLEPEEVYEEFENVVIEEDGDRHVYVTPNPP</sequence>
<evidence type="ECO:0000313" key="2">
    <source>
        <dbReference type="EMBL" id="CAG8522552.1"/>
    </source>
</evidence>
<protein>
    <submittedName>
        <fullName evidence="2">598_t:CDS:1</fullName>
    </submittedName>
</protein>
<organism evidence="2 3">
    <name type="scientific">Racocetra fulgida</name>
    <dbReference type="NCBI Taxonomy" id="60492"/>
    <lineage>
        <taxon>Eukaryota</taxon>
        <taxon>Fungi</taxon>
        <taxon>Fungi incertae sedis</taxon>
        <taxon>Mucoromycota</taxon>
        <taxon>Glomeromycotina</taxon>
        <taxon>Glomeromycetes</taxon>
        <taxon>Diversisporales</taxon>
        <taxon>Gigasporaceae</taxon>
        <taxon>Racocetra</taxon>
    </lineage>
</organism>
<evidence type="ECO:0000313" key="3">
    <source>
        <dbReference type="Proteomes" id="UP000789396"/>
    </source>
</evidence>
<feature type="transmembrane region" description="Helical" evidence="1">
    <location>
        <begin position="37"/>
        <end position="59"/>
    </location>
</feature>
<dbReference type="OrthoDB" id="5327978at2759"/>
<proteinExistence type="predicted"/>
<keyword evidence="1" id="KW-1133">Transmembrane helix</keyword>
<reference evidence="2" key="1">
    <citation type="submission" date="2021-06" db="EMBL/GenBank/DDBJ databases">
        <authorList>
            <person name="Kallberg Y."/>
            <person name="Tangrot J."/>
            <person name="Rosling A."/>
        </authorList>
    </citation>
    <scope>NUCLEOTIDE SEQUENCE</scope>
    <source>
        <strain evidence="2">IN212</strain>
    </source>
</reference>
<evidence type="ECO:0000256" key="1">
    <source>
        <dbReference type="SAM" id="Phobius"/>
    </source>
</evidence>
<gene>
    <name evidence="2" type="ORF">RFULGI_LOCUS3421</name>
</gene>
<dbReference type="EMBL" id="CAJVPZ010002983">
    <property type="protein sequence ID" value="CAG8522552.1"/>
    <property type="molecule type" value="Genomic_DNA"/>
</dbReference>
<keyword evidence="1" id="KW-0812">Transmembrane</keyword>
<name>A0A9N9FAR6_9GLOM</name>
<keyword evidence="1" id="KW-0472">Membrane</keyword>
<dbReference type="Proteomes" id="UP000789396">
    <property type="component" value="Unassembled WGS sequence"/>
</dbReference>
<accession>A0A9N9FAR6</accession>